<feature type="domain" description="RsbT co-antagonist protein RsbRD N-terminal" evidence="3">
    <location>
        <begin position="21"/>
        <end position="157"/>
    </location>
</feature>
<evidence type="ECO:0000259" key="2">
    <source>
        <dbReference type="Pfam" id="PF13556"/>
    </source>
</evidence>
<dbReference type="RefSeq" id="WP_167210136.1">
    <property type="nucleotide sequence ID" value="NZ_JAASRO010000001.1"/>
</dbReference>
<accession>A0A7X6A2I3</accession>
<comment type="caution">
    <text evidence="5">The sequence shown here is derived from an EMBL/GenBank/DDBJ whole genome shotgun (WGS) entry which is preliminary data.</text>
</comment>
<evidence type="ECO:0000259" key="3">
    <source>
        <dbReference type="Pfam" id="PF14361"/>
    </source>
</evidence>
<evidence type="ECO:0000259" key="4">
    <source>
        <dbReference type="Pfam" id="PF17853"/>
    </source>
</evidence>
<evidence type="ECO:0000313" key="5">
    <source>
        <dbReference type="EMBL" id="NIK58970.1"/>
    </source>
</evidence>
<proteinExistence type="inferred from homology"/>
<dbReference type="InterPro" id="IPR051448">
    <property type="entry name" value="CdaR-like_regulators"/>
</dbReference>
<dbReference type="InterPro" id="IPR025751">
    <property type="entry name" value="RsbRD_N_dom"/>
</dbReference>
<dbReference type="InterPro" id="IPR042070">
    <property type="entry name" value="PucR_C-HTH_sf"/>
</dbReference>
<dbReference type="PANTHER" id="PTHR33744:SF1">
    <property type="entry name" value="DNA-BINDING TRANSCRIPTIONAL ACTIVATOR ADER"/>
    <property type="match status" value="1"/>
</dbReference>
<dbReference type="Pfam" id="PF13556">
    <property type="entry name" value="HTH_30"/>
    <property type="match status" value="1"/>
</dbReference>
<evidence type="ECO:0000313" key="6">
    <source>
        <dbReference type="Proteomes" id="UP000555407"/>
    </source>
</evidence>
<gene>
    <name evidence="5" type="ORF">BJY22_004687</name>
</gene>
<protein>
    <recommendedName>
        <fullName evidence="7">PucR family transcriptional regulator</fullName>
    </recommendedName>
</protein>
<dbReference type="InterPro" id="IPR041522">
    <property type="entry name" value="CdaR_GGDEF"/>
</dbReference>
<dbReference type="Pfam" id="PF17853">
    <property type="entry name" value="GGDEF_2"/>
    <property type="match status" value="1"/>
</dbReference>
<dbReference type="InterPro" id="IPR025736">
    <property type="entry name" value="PucR_C-HTH_dom"/>
</dbReference>
<dbReference type="PANTHER" id="PTHR33744">
    <property type="entry name" value="CARBOHYDRATE DIACID REGULATOR"/>
    <property type="match status" value="1"/>
</dbReference>
<keyword evidence="6" id="KW-1185">Reference proteome</keyword>
<dbReference type="Pfam" id="PF14361">
    <property type="entry name" value="RsbRD_N"/>
    <property type="match status" value="1"/>
</dbReference>
<dbReference type="Gene3D" id="1.10.10.2840">
    <property type="entry name" value="PucR C-terminal helix-turn-helix domain"/>
    <property type="match status" value="1"/>
</dbReference>
<dbReference type="EMBL" id="JAASRO010000001">
    <property type="protein sequence ID" value="NIK58970.1"/>
    <property type="molecule type" value="Genomic_DNA"/>
</dbReference>
<evidence type="ECO:0008006" key="7">
    <source>
        <dbReference type="Google" id="ProtNLM"/>
    </source>
</evidence>
<dbReference type="Proteomes" id="UP000555407">
    <property type="component" value="Unassembled WGS sequence"/>
</dbReference>
<dbReference type="AlphaFoldDB" id="A0A7X6A2I3"/>
<name>A0A7X6A2I3_9ACTN</name>
<comment type="similarity">
    <text evidence="1">Belongs to the CdaR family.</text>
</comment>
<feature type="domain" description="PucR C-terminal helix-turn-helix" evidence="2">
    <location>
        <begin position="327"/>
        <end position="385"/>
    </location>
</feature>
<reference evidence="5 6" key="1">
    <citation type="submission" date="2020-03" db="EMBL/GenBank/DDBJ databases">
        <title>Sequencing the genomes of 1000 actinobacteria strains.</title>
        <authorList>
            <person name="Klenk H.-P."/>
        </authorList>
    </citation>
    <scope>NUCLEOTIDE SEQUENCE [LARGE SCALE GENOMIC DNA]</scope>
    <source>
        <strain evidence="5 6">DSM 45490</strain>
    </source>
</reference>
<organism evidence="5 6">
    <name type="scientific">Kribbella shirazensis</name>
    <dbReference type="NCBI Taxonomy" id="1105143"/>
    <lineage>
        <taxon>Bacteria</taxon>
        <taxon>Bacillati</taxon>
        <taxon>Actinomycetota</taxon>
        <taxon>Actinomycetes</taxon>
        <taxon>Propionibacteriales</taxon>
        <taxon>Kribbellaceae</taxon>
        <taxon>Kribbella</taxon>
    </lineage>
</organism>
<evidence type="ECO:0000256" key="1">
    <source>
        <dbReference type="ARBA" id="ARBA00006754"/>
    </source>
</evidence>
<sequence>MSARAAGPLDELVDRMTARADELVEAMASSIETEVEFYRTGGLVPPEALRASCGANFRYMLESLVGVGSDPVSARETGRQRAEQGAPLADVMAAYRVGTRYLWDAVLAEASAAGLADPVVVEASSRLWQVQSTYTDAMTDAYRDVQSRRLLAQDQERSALVEALLEGRMPAGATVWEAAELLRLPHTGPFVVVAAAVPEVGRQALPAVEERLRAAGLASAWRLLPEQQIGVVSVPSGRLGVLVDLLGRSATGRVGVSPPYDELDGTGQAVRFARVALAGATTESCVTLFDESPLTMAAVAAPDVMQYFVHRVLGGLDDLAPDDREVLLGTLAAWSTHNGSATETGEYLYCHPNTVRHRLRRIEERTGRSLNDPRAVAELLLALEASLRHRSSSS</sequence>
<feature type="domain" description="CdaR GGDEF-like" evidence="4">
    <location>
        <begin position="172"/>
        <end position="277"/>
    </location>
</feature>